<keyword evidence="2" id="KW-1185">Reference proteome</keyword>
<accession>A0ABY6MQU1</accession>
<reference evidence="1" key="1">
    <citation type="submission" date="2022-10" db="EMBL/GenBank/DDBJ databases">
        <title>Complete genome sequence of Schlegelella aquatica LMG 23380.</title>
        <authorList>
            <person name="Musilova J."/>
            <person name="Kourilova X."/>
            <person name="Bezdicek M."/>
            <person name="Hermankova K."/>
            <person name="Obruca S."/>
            <person name="Sedlar K."/>
        </authorList>
    </citation>
    <scope>NUCLEOTIDE SEQUENCE</scope>
    <source>
        <strain evidence="1">LMG 23380</strain>
    </source>
</reference>
<sequence length="368" mass="41016">MPETSDHHDAGRWRDLVMQIGEEIAAPLTSALERVYALASTGRIDRKSLRQLREELERSRQVGLASQQIARFASGRVRQSHERLNLTQTVQNVLVHRHRETSARGIEVRQVLKPVDVIVDPTLLFSLLNTLLDWAMRHARSTIELKVDVKSWPAHARLACRFRQTLPDEAATGFSDTVTDFHLDDMSWRLLEHTAAVTGVVLGRHDEDGRIVTVVEFPRTVDETLAGLQLVELDDGFPSSLNSRPLAGCHVLVVASRRDVRVQVREAVRHMGLVLDFVTSIDEAAAFCASSIPHAVVYEAILRTERFNHLRADILRDAPDVAFIEIVEEGSMFEMSSFGGARSAAKVGRDALLGSLPSALVFELTKTL</sequence>
<dbReference type="Proteomes" id="UP001163266">
    <property type="component" value="Chromosome"/>
</dbReference>
<evidence type="ECO:0000313" key="1">
    <source>
        <dbReference type="EMBL" id="UZD54360.1"/>
    </source>
</evidence>
<proteinExistence type="predicted"/>
<evidence type="ECO:0000313" key="2">
    <source>
        <dbReference type="Proteomes" id="UP001163266"/>
    </source>
</evidence>
<dbReference type="EMBL" id="CP110257">
    <property type="protein sequence ID" value="UZD54360.1"/>
    <property type="molecule type" value="Genomic_DNA"/>
</dbReference>
<dbReference type="InterPro" id="IPR036890">
    <property type="entry name" value="HATPase_C_sf"/>
</dbReference>
<dbReference type="RefSeq" id="WP_264891929.1">
    <property type="nucleotide sequence ID" value="NZ_CP110257.1"/>
</dbReference>
<gene>
    <name evidence="1" type="ORF">OMP39_11870</name>
</gene>
<protein>
    <submittedName>
        <fullName evidence="1">Uncharacterized protein</fullName>
    </submittedName>
</protein>
<organism evidence="1 2">
    <name type="scientific">Caldimonas aquatica</name>
    <dbReference type="NCBI Taxonomy" id="376175"/>
    <lineage>
        <taxon>Bacteria</taxon>
        <taxon>Pseudomonadati</taxon>
        <taxon>Pseudomonadota</taxon>
        <taxon>Betaproteobacteria</taxon>
        <taxon>Burkholderiales</taxon>
        <taxon>Sphaerotilaceae</taxon>
        <taxon>Caldimonas</taxon>
    </lineage>
</organism>
<dbReference type="Gene3D" id="3.30.565.10">
    <property type="entry name" value="Histidine kinase-like ATPase, C-terminal domain"/>
    <property type="match status" value="1"/>
</dbReference>
<name>A0ABY6MQU1_9BURK</name>